<name>A0A9P8CUQ3_9HYPO</name>
<evidence type="ECO:0000313" key="2">
    <source>
        <dbReference type="EMBL" id="KAG9257761.1"/>
    </source>
</evidence>
<dbReference type="EMBL" id="MU251245">
    <property type="protein sequence ID" value="KAG9257761.1"/>
    <property type="molecule type" value="Genomic_DNA"/>
</dbReference>
<protein>
    <submittedName>
        <fullName evidence="2">Uncharacterized protein</fullName>
    </submittedName>
</protein>
<accession>A0A9P8CUQ3</accession>
<gene>
    <name evidence="2" type="ORF">F5Z01DRAFT_646972</name>
</gene>
<evidence type="ECO:0000256" key="1">
    <source>
        <dbReference type="SAM" id="MobiDB-lite"/>
    </source>
</evidence>
<evidence type="ECO:0000313" key="3">
    <source>
        <dbReference type="Proteomes" id="UP000887229"/>
    </source>
</evidence>
<proteinExistence type="predicted"/>
<organism evidence="2 3">
    <name type="scientific">Emericellopsis atlantica</name>
    <dbReference type="NCBI Taxonomy" id="2614577"/>
    <lineage>
        <taxon>Eukaryota</taxon>
        <taxon>Fungi</taxon>
        <taxon>Dikarya</taxon>
        <taxon>Ascomycota</taxon>
        <taxon>Pezizomycotina</taxon>
        <taxon>Sordariomycetes</taxon>
        <taxon>Hypocreomycetidae</taxon>
        <taxon>Hypocreales</taxon>
        <taxon>Bionectriaceae</taxon>
        <taxon>Emericellopsis</taxon>
    </lineage>
</organism>
<keyword evidence="3" id="KW-1185">Reference proteome</keyword>
<feature type="region of interest" description="Disordered" evidence="1">
    <location>
        <begin position="113"/>
        <end position="143"/>
    </location>
</feature>
<reference evidence="2" key="1">
    <citation type="journal article" date="2021" name="IMA Fungus">
        <title>Genomic characterization of three marine fungi, including Emericellopsis atlantica sp. nov. with signatures of a generalist lifestyle and marine biomass degradation.</title>
        <authorList>
            <person name="Hagestad O.C."/>
            <person name="Hou L."/>
            <person name="Andersen J.H."/>
            <person name="Hansen E.H."/>
            <person name="Altermark B."/>
            <person name="Li C."/>
            <person name="Kuhnert E."/>
            <person name="Cox R.J."/>
            <person name="Crous P.W."/>
            <person name="Spatafora J.W."/>
            <person name="Lail K."/>
            <person name="Amirebrahimi M."/>
            <person name="Lipzen A."/>
            <person name="Pangilinan J."/>
            <person name="Andreopoulos W."/>
            <person name="Hayes R.D."/>
            <person name="Ng V."/>
            <person name="Grigoriev I.V."/>
            <person name="Jackson S.A."/>
            <person name="Sutton T.D.S."/>
            <person name="Dobson A.D.W."/>
            <person name="Rama T."/>
        </authorList>
    </citation>
    <scope>NUCLEOTIDE SEQUENCE</scope>
    <source>
        <strain evidence="2">TS7</strain>
    </source>
</reference>
<sequence length="199" mass="22193">MCTIGENTLADHTYTFHRTSSPVIPGSANQQIACSWSLCPRQRPVSRLDPHRALHGQTRYSLVLLWSHTVHHHVMLACVHDDDLRRPQMLCNIHLHVFYMLITDYVLMYQSHGTSSHHPPPRQPSLPFLPGSRMDSNHASSIRPGGAVEELVSPRHQCFCLEPLHNATIVTLGGCKGLDSSSPASCGCMLLYRRNEAAS</sequence>
<comment type="caution">
    <text evidence="2">The sequence shown here is derived from an EMBL/GenBank/DDBJ whole genome shotgun (WGS) entry which is preliminary data.</text>
</comment>
<dbReference type="GeneID" id="70293846"/>
<dbReference type="Proteomes" id="UP000887229">
    <property type="component" value="Unassembled WGS sequence"/>
</dbReference>
<dbReference type="RefSeq" id="XP_046121685.1">
    <property type="nucleotide sequence ID" value="XM_046262943.1"/>
</dbReference>
<dbReference type="AlphaFoldDB" id="A0A9P8CUQ3"/>